<dbReference type="RefSeq" id="WP_172111421.1">
    <property type="nucleotide sequence ID" value="NZ_JABFDN010000004.1"/>
</dbReference>
<dbReference type="PANTHER" id="PTHR30290">
    <property type="entry name" value="PERIPLASMIC BINDING COMPONENT OF ABC TRANSPORTER"/>
    <property type="match status" value="1"/>
</dbReference>
<proteinExistence type="inferred from homology"/>
<feature type="chain" id="PRO_5046876155" evidence="5">
    <location>
        <begin position="23"/>
        <end position="526"/>
    </location>
</feature>
<sequence>MKFGYMNRVSIMAFCIAVIVNATGDVSAAEVPPGTALQIGAGGSDVTTLDPHRATTSTDKPLIGLMFNGLVRFRPGSADPKDLEPDLAERWETSADGRVLTFFIRKGVKFHGNWGTLTADDVVYSLTRAADPSRSSFAADFGPVESIAKLDEYTVRIVLKYPDPNVLGRLSNYHGGNIVCKRAVEELGDKLASNPVGTGPFAFSEHETQRHVKLVANEGYFRGRPQISNIVYRTIPSDSARELAFSSGELDVIQGRREQRWVDTTRQRGNMVVDVFRPGEFRTLHINSSIPPLDDLRVRQAIAAAINVDDLVQFVGKSVSLKGCSVVPPSYIGEDCSSGAYAYDPVKAKALLAEAGHPNGLTLKVVVSNISAILPTMEIIQRQLAKAGIKLEMSVVDHATYQSQIRGNASALVFYGAARFPVADTYLTEFYHSRSSIGTTTAVANFSHCDVADAEIQAARVEGSVERQQELWKEAQRKIHDTVCSVPLFELQQVWGHSKRVNYGYELKGAMNLAPPITEATTLMPR</sequence>
<dbReference type="SUPFAM" id="SSF53850">
    <property type="entry name" value="Periplasmic binding protein-like II"/>
    <property type="match status" value="1"/>
</dbReference>
<evidence type="ECO:0000256" key="2">
    <source>
        <dbReference type="ARBA" id="ARBA00005695"/>
    </source>
</evidence>
<dbReference type="PIRSF" id="PIRSF002741">
    <property type="entry name" value="MppA"/>
    <property type="match status" value="1"/>
</dbReference>
<evidence type="ECO:0000313" key="7">
    <source>
        <dbReference type="EMBL" id="NPU66335.1"/>
    </source>
</evidence>
<evidence type="ECO:0000256" key="3">
    <source>
        <dbReference type="ARBA" id="ARBA00022448"/>
    </source>
</evidence>
<dbReference type="InterPro" id="IPR030678">
    <property type="entry name" value="Peptide/Ni-bd"/>
</dbReference>
<keyword evidence="4 5" id="KW-0732">Signal</keyword>
<keyword evidence="3" id="KW-0813">Transport</keyword>
<organism evidence="7 8">
    <name type="scientific">Bradyrhizobium aeschynomenes</name>
    <dbReference type="NCBI Taxonomy" id="2734909"/>
    <lineage>
        <taxon>Bacteria</taxon>
        <taxon>Pseudomonadati</taxon>
        <taxon>Pseudomonadota</taxon>
        <taxon>Alphaproteobacteria</taxon>
        <taxon>Hyphomicrobiales</taxon>
        <taxon>Nitrobacteraceae</taxon>
        <taxon>Bradyrhizobium</taxon>
    </lineage>
</organism>
<evidence type="ECO:0000256" key="1">
    <source>
        <dbReference type="ARBA" id="ARBA00004418"/>
    </source>
</evidence>
<dbReference type="Proteomes" id="UP000886476">
    <property type="component" value="Unassembled WGS sequence"/>
</dbReference>
<feature type="domain" description="Solute-binding protein family 5" evidence="6">
    <location>
        <begin position="83"/>
        <end position="434"/>
    </location>
</feature>
<name>A0ABX2CFT8_9BRAD</name>
<protein>
    <submittedName>
        <fullName evidence="7">Polyamine ABC transporter substrate-binding protein</fullName>
    </submittedName>
</protein>
<comment type="similarity">
    <text evidence="2">Belongs to the bacterial solute-binding protein 5 family.</text>
</comment>
<dbReference type="CDD" id="cd08508">
    <property type="entry name" value="PBP2_NikA_DppA_OppA_like_1"/>
    <property type="match status" value="1"/>
</dbReference>
<dbReference type="PROSITE" id="PS01040">
    <property type="entry name" value="SBP_BACTERIAL_5"/>
    <property type="match status" value="1"/>
</dbReference>
<dbReference type="Gene3D" id="3.40.190.10">
    <property type="entry name" value="Periplasmic binding protein-like II"/>
    <property type="match status" value="1"/>
</dbReference>
<comment type="subcellular location">
    <subcellularLocation>
        <location evidence="1">Periplasm</location>
    </subcellularLocation>
</comment>
<dbReference type="Pfam" id="PF00496">
    <property type="entry name" value="SBP_bac_5"/>
    <property type="match status" value="1"/>
</dbReference>
<keyword evidence="8" id="KW-1185">Reference proteome</keyword>
<comment type="caution">
    <text evidence="7">The sequence shown here is derived from an EMBL/GenBank/DDBJ whole genome shotgun (WGS) entry which is preliminary data.</text>
</comment>
<dbReference type="InterPro" id="IPR039424">
    <property type="entry name" value="SBP_5"/>
</dbReference>
<dbReference type="PANTHER" id="PTHR30290:SF9">
    <property type="entry name" value="OLIGOPEPTIDE-BINDING PROTEIN APPA"/>
    <property type="match status" value="1"/>
</dbReference>
<accession>A0ABX2CFT8</accession>
<evidence type="ECO:0000313" key="8">
    <source>
        <dbReference type="Proteomes" id="UP000886476"/>
    </source>
</evidence>
<dbReference type="EMBL" id="JABFDN010000004">
    <property type="protein sequence ID" value="NPU66335.1"/>
    <property type="molecule type" value="Genomic_DNA"/>
</dbReference>
<dbReference type="Gene3D" id="3.10.105.10">
    <property type="entry name" value="Dipeptide-binding Protein, Domain 3"/>
    <property type="match status" value="1"/>
</dbReference>
<dbReference type="InterPro" id="IPR000914">
    <property type="entry name" value="SBP_5_dom"/>
</dbReference>
<reference evidence="7" key="1">
    <citation type="submission" date="2020-05" db="EMBL/GenBank/DDBJ databases">
        <title>Nod-independent and nitrogen-fixing Bradyrhizobium aeschynomene sp. nov. isolated from nodules of Aeschynomene indica.</title>
        <authorList>
            <person name="Zhang Z."/>
        </authorList>
    </citation>
    <scope>NUCLEOTIDE SEQUENCE</scope>
    <source>
        <strain evidence="7">83012</strain>
    </source>
</reference>
<dbReference type="InterPro" id="IPR023765">
    <property type="entry name" value="SBP_5_CS"/>
</dbReference>
<evidence type="ECO:0000256" key="5">
    <source>
        <dbReference type="SAM" id="SignalP"/>
    </source>
</evidence>
<feature type="signal peptide" evidence="5">
    <location>
        <begin position="1"/>
        <end position="22"/>
    </location>
</feature>
<evidence type="ECO:0000259" key="6">
    <source>
        <dbReference type="Pfam" id="PF00496"/>
    </source>
</evidence>
<evidence type="ECO:0000256" key="4">
    <source>
        <dbReference type="ARBA" id="ARBA00022729"/>
    </source>
</evidence>
<gene>
    <name evidence="7" type="ORF">HL667_15125</name>
</gene>